<protein>
    <submittedName>
        <fullName evidence="1">Uncharacterized protein</fullName>
    </submittedName>
</protein>
<sequence length="86" mass="9775">MDEPIQRLGRCPCYVYTESLDDTVIAPAIAFNLILQAKKAAFLPPRPPTRHKYNKSKHKESLEVFCRLAKGVIARFELIVLSVEFA</sequence>
<name>A0ABR3MYN1_9TELE</name>
<dbReference type="EMBL" id="JAYMGO010000008">
    <property type="protein sequence ID" value="KAL1269756.1"/>
    <property type="molecule type" value="Genomic_DNA"/>
</dbReference>
<dbReference type="Proteomes" id="UP001558613">
    <property type="component" value="Unassembled WGS sequence"/>
</dbReference>
<keyword evidence="2" id="KW-1185">Reference proteome</keyword>
<evidence type="ECO:0000313" key="1">
    <source>
        <dbReference type="EMBL" id="KAL1269756.1"/>
    </source>
</evidence>
<reference evidence="1 2" key="1">
    <citation type="submission" date="2023-09" db="EMBL/GenBank/DDBJ databases">
        <authorList>
            <person name="Wang M."/>
        </authorList>
    </citation>
    <scope>NUCLEOTIDE SEQUENCE [LARGE SCALE GENOMIC DNA]</scope>
    <source>
        <strain evidence="1">GT-2023</strain>
        <tissue evidence="1">Liver</tissue>
    </source>
</reference>
<organism evidence="1 2">
    <name type="scientific">Cirrhinus molitorella</name>
    <name type="common">mud carp</name>
    <dbReference type="NCBI Taxonomy" id="172907"/>
    <lineage>
        <taxon>Eukaryota</taxon>
        <taxon>Metazoa</taxon>
        <taxon>Chordata</taxon>
        <taxon>Craniata</taxon>
        <taxon>Vertebrata</taxon>
        <taxon>Euteleostomi</taxon>
        <taxon>Actinopterygii</taxon>
        <taxon>Neopterygii</taxon>
        <taxon>Teleostei</taxon>
        <taxon>Ostariophysi</taxon>
        <taxon>Cypriniformes</taxon>
        <taxon>Cyprinidae</taxon>
        <taxon>Labeoninae</taxon>
        <taxon>Labeonini</taxon>
        <taxon>Cirrhinus</taxon>
    </lineage>
</organism>
<evidence type="ECO:0000313" key="2">
    <source>
        <dbReference type="Proteomes" id="UP001558613"/>
    </source>
</evidence>
<accession>A0ABR3MYN1</accession>
<gene>
    <name evidence="1" type="ORF">QQF64_032045</name>
</gene>
<proteinExistence type="predicted"/>
<comment type="caution">
    <text evidence="1">The sequence shown here is derived from an EMBL/GenBank/DDBJ whole genome shotgun (WGS) entry which is preliminary data.</text>
</comment>